<evidence type="ECO:0000313" key="2">
    <source>
        <dbReference type="RefSeq" id="XP_010794338.1"/>
    </source>
</evidence>
<organism evidence="1 2">
    <name type="scientific">Notothenia coriiceps</name>
    <name type="common">black rockcod</name>
    <dbReference type="NCBI Taxonomy" id="8208"/>
    <lineage>
        <taxon>Eukaryota</taxon>
        <taxon>Metazoa</taxon>
        <taxon>Chordata</taxon>
        <taxon>Craniata</taxon>
        <taxon>Vertebrata</taxon>
        <taxon>Euteleostomi</taxon>
        <taxon>Actinopterygii</taxon>
        <taxon>Neopterygii</taxon>
        <taxon>Teleostei</taxon>
        <taxon>Neoteleostei</taxon>
        <taxon>Acanthomorphata</taxon>
        <taxon>Eupercaria</taxon>
        <taxon>Perciformes</taxon>
        <taxon>Notothenioidei</taxon>
        <taxon>Nototheniidae</taxon>
        <taxon>Notothenia</taxon>
    </lineage>
</organism>
<dbReference type="KEGG" id="ncc:104966756"/>
<feature type="non-terminal residue" evidence="2">
    <location>
        <position position="103"/>
    </location>
</feature>
<dbReference type="Proteomes" id="UP000504611">
    <property type="component" value="Unplaced"/>
</dbReference>
<dbReference type="AlphaFoldDB" id="A0A6I9Q233"/>
<gene>
    <name evidence="2" type="primary">LOC104966756</name>
</gene>
<protein>
    <submittedName>
        <fullName evidence="2">Long-chain-fatty-acid--CoA ligase 1-like</fullName>
    </submittedName>
</protein>
<dbReference type="OrthoDB" id="1700726at2759"/>
<sequence length="103" mass="11385">MLGQEFLRKLKMPDLDDVSQYIQSVSTPVLVSVGAVAAATTYYLATRPKALPPVCDLRMQSVEVQGGELARRSVLLKGDANITHFYDDATTMYECFLRGVRVS</sequence>
<dbReference type="RefSeq" id="XP_010794338.1">
    <property type="nucleotide sequence ID" value="XM_010796036.1"/>
</dbReference>
<accession>A0A6I9Q233</accession>
<reference evidence="2" key="1">
    <citation type="submission" date="2025-08" db="UniProtKB">
        <authorList>
            <consortium name="RefSeq"/>
        </authorList>
    </citation>
    <scope>IDENTIFICATION</scope>
    <source>
        <tissue evidence="2">Muscle</tissue>
    </source>
</reference>
<proteinExistence type="predicted"/>
<dbReference type="GeneID" id="104966756"/>
<keyword evidence="1" id="KW-1185">Reference proteome</keyword>
<evidence type="ECO:0000313" key="1">
    <source>
        <dbReference type="Proteomes" id="UP000504611"/>
    </source>
</evidence>
<name>A0A6I9Q233_9TELE</name>